<protein>
    <submittedName>
        <fullName evidence="1">Uncharacterized protein</fullName>
    </submittedName>
</protein>
<comment type="caution">
    <text evidence="1">The sequence shown here is derived from an EMBL/GenBank/DDBJ whole genome shotgun (WGS) entry which is preliminary data.</text>
</comment>
<accession>A0A0A3XNI0</accession>
<sequence>MFRCKIFFHVGNELSLKTHASKGEAWIDGSGLNIRGLDGTFLIPRADIQKVDMYRFHGLGRVIQVDHSNGRLFLAATRLMIGQFALINFFRTGKLHRVLLGTLPTG</sequence>
<organism evidence="1 2">
    <name type="scientific">Bradyrhizobium japonicum</name>
    <dbReference type="NCBI Taxonomy" id="375"/>
    <lineage>
        <taxon>Bacteria</taxon>
        <taxon>Pseudomonadati</taxon>
        <taxon>Pseudomonadota</taxon>
        <taxon>Alphaproteobacteria</taxon>
        <taxon>Hyphomicrobiales</taxon>
        <taxon>Nitrobacteraceae</taxon>
        <taxon>Bradyrhizobium</taxon>
    </lineage>
</organism>
<dbReference type="Proteomes" id="UP000030377">
    <property type="component" value="Unassembled WGS sequence"/>
</dbReference>
<evidence type="ECO:0000313" key="1">
    <source>
        <dbReference type="EMBL" id="KGT75940.1"/>
    </source>
</evidence>
<reference evidence="1 2" key="1">
    <citation type="submission" date="2014-09" db="EMBL/GenBank/DDBJ databases">
        <title>Draft genome of Bradyrhizobium japonicum Is-34.</title>
        <authorList>
            <person name="Tsurumaru H."/>
            <person name="Yamakawa T."/>
            <person name="Hashimoto S."/>
            <person name="Okizaki K."/>
            <person name="Kanesaki Y."/>
            <person name="Yoshikawa H."/>
            <person name="Yajima S."/>
        </authorList>
    </citation>
    <scope>NUCLEOTIDE SEQUENCE [LARGE SCALE GENOMIC DNA]</scope>
    <source>
        <strain evidence="1 2">Is-34</strain>
    </source>
</reference>
<dbReference type="AlphaFoldDB" id="A0A0A3XNI0"/>
<name>A0A0A3XNI0_BRAJP</name>
<gene>
    <name evidence="1" type="ORF">MA20_30910</name>
</gene>
<proteinExistence type="predicted"/>
<evidence type="ECO:0000313" key="2">
    <source>
        <dbReference type="Proteomes" id="UP000030377"/>
    </source>
</evidence>
<dbReference type="EMBL" id="JRPN01000022">
    <property type="protein sequence ID" value="KGT75940.1"/>
    <property type="molecule type" value="Genomic_DNA"/>
</dbReference>